<dbReference type="SUPFAM" id="SSF103506">
    <property type="entry name" value="Mitochondrial carrier"/>
    <property type="match status" value="1"/>
</dbReference>
<evidence type="ECO:0000256" key="8">
    <source>
        <dbReference type="RuleBase" id="RU000488"/>
    </source>
</evidence>
<dbReference type="InterPro" id="IPR023395">
    <property type="entry name" value="MCP_dom_sf"/>
</dbReference>
<evidence type="ECO:0000256" key="3">
    <source>
        <dbReference type="ARBA" id="ARBA00022448"/>
    </source>
</evidence>
<evidence type="ECO:0000256" key="4">
    <source>
        <dbReference type="ARBA" id="ARBA00022692"/>
    </source>
</evidence>
<keyword evidence="3 8" id="KW-0813">Transport</keyword>
<proteinExistence type="inferred from homology"/>
<evidence type="ECO:0000256" key="1">
    <source>
        <dbReference type="ARBA" id="ARBA00004141"/>
    </source>
</evidence>
<comment type="similarity">
    <text evidence="2 8">Belongs to the mitochondrial carrier (TC 2.A.29) family.</text>
</comment>
<dbReference type="Pfam" id="PF00153">
    <property type="entry name" value="Mito_carr"/>
    <property type="match status" value="3"/>
</dbReference>
<reference evidence="9" key="1">
    <citation type="journal article" date="2023" name="G3 (Bethesda)">
        <title>Whole genome assembly and annotation of the endangered Caribbean coral Acropora cervicornis.</title>
        <authorList>
            <person name="Selwyn J.D."/>
            <person name="Vollmer S.V."/>
        </authorList>
    </citation>
    <scope>NUCLEOTIDE SEQUENCE</scope>
    <source>
        <strain evidence="9">K2</strain>
    </source>
</reference>
<feature type="repeat" description="Solcar" evidence="7">
    <location>
        <begin position="131"/>
        <end position="217"/>
    </location>
</feature>
<keyword evidence="6 7" id="KW-0472">Membrane</keyword>
<reference evidence="9" key="2">
    <citation type="journal article" date="2023" name="Science">
        <title>Genomic signatures of disease resistance in endangered staghorn corals.</title>
        <authorList>
            <person name="Vollmer S.V."/>
            <person name="Selwyn J.D."/>
            <person name="Despard B.A."/>
            <person name="Roesel C.L."/>
        </authorList>
    </citation>
    <scope>NUCLEOTIDE SEQUENCE</scope>
    <source>
        <strain evidence="9">K2</strain>
    </source>
</reference>
<evidence type="ECO:0000256" key="6">
    <source>
        <dbReference type="ARBA" id="ARBA00023136"/>
    </source>
</evidence>
<dbReference type="GO" id="GO:0055085">
    <property type="term" value="P:transmembrane transport"/>
    <property type="evidence" value="ECO:0007669"/>
    <property type="project" value="InterPro"/>
</dbReference>
<dbReference type="Proteomes" id="UP001249851">
    <property type="component" value="Unassembled WGS sequence"/>
</dbReference>
<comment type="subcellular location">
    <subcellularLocation>
        <location evidence="1">Membrane</location>
        <topology evidence="1">Multi-pass membrane protein</topology>
    </subcellularLocation>
</comment>
<comment type="caution">
    <text evidence="9">The sequence shown here is derived from an EMBL/GenBank/DDBJ whole genome shotgun (WGS) entry which is preliminary data.</text>
</comment>
<dbReference type="EMBL" id="JARQWQ010000079">
    <property type="protein sequence ID" value="KAK2553270.1"/>
    <property type="molecule type" value="Genomic_DNA"/>
</dbReference>
<evidence type="ECO:0000313" key="9">
    <source>
        <dbReference type="EMBL" id="KAK2553270.1"/>
    </source>
</evidence>
<name>A0AAD9Q2Q0_ACRCE</name>
<dbReference type="AlphaFoldDB" id="A0AAD9Q2Q0"/>
<dbReference type="InterPro" id="IPR002067">
    <property type="entry name" value="MCP"/>
</dbReference>
<organism evidence="9 10">
    <name type="scientific">Acropora cervicornis</name>
    <name type="common">Staghorn coral</name>
    <dbReference type="NCBI Taxonomy" id="6130"/>
    <lineage>
        <taxon>Eukaryota</taxon>
        <taxon>Metazoa</taxon>
        <taxon>Cnidaria</taxon>
        <taxon>Anthozoa</taxon>
        <taxon>Hexacorallia</taxon>
        <taxon>Scleractinia</taxon>
        <taxon>Astrocoeniina</taxon>
        <taxon>Acroporidae</taxon>
        <taxon>Acropora</taxon>
    </lineage>
</organism>
<gene>
    <name evidence="9" type="ORF">P5673_025473</name>
</gene>
<dbReference type="InterPro" id="IPR018108">
    <property type="entry name" value="MCP_transmembrane"/>
</dbReference>
<dbReference type="GO" id="GO:0016020">
    <property type="term" value="C:membrane"/>
    <property type="evidence" value="ECO:0007669"/>
    <property type="project" value="UniProtKB-SubCell"/>
</dbReference>
<dbReference type="Gene3D" id="1.50.40.10">
    <property type="entry name" value="Mitochondrial carrier domain"/>
    <property type="match status" value="1"/>
</dbReference>
<dbReference type="PROSITE" id="PS50920">
    <property type="entry name" value="SOLCAR"/>
    <property type="match status" value="1"/>
</dbReference>
<evidence type="ECO:0000256" key="5">
    <source>
        <dbReference type="ARBA" id="ARBA00022737"/>
    </source>
</evidence>
<dbReference type="PRINTS" id="PR00926">
    <property type="entry name" value="MITOCARRIER"/>
</dbReference>
<keyword evidence="4 7" id="KW-0812">Transmembrane</keyword>
<dbReference type="PANTHER" id="PTHR24089">
    <property type="entry name" value="SOLUTE CARRIER FAMILY 25"/>
    <property type="match status" value="1"/>
</dbReference>
<protein>
    <submittedName>
        <fullName evidence="9">Mitochondrial thiamine pyrophosphate carrier</fullName>
    </submittedName>
</protein>
<evidence type="ECO:0000256" key="2">
    <source>
        <dbReference type="ARBA" id="ARBA00006375"/>
    </source>
</evidence>
<sequence length="311" mass="34573">MVGYDPSSKSEGKALSPLQCGFCGSLSGMFTRLLVQPLDVLKIRFQLQIEPTSKYEQYTLELLQNGVDPEDKDEKTLGSIKSPWLDCTVRRKGHVPAQVLSVVYGCVQFMAFETMTELMWKTYPLSTSPQWKPVSHFVCGGVAGCLSSTVAQPLDVIRTRLVAQGEPKVYKNIYQATNKMYINEGLASFYKGLVPTLVQIFPHAGLQFGFYAFFKTTWEMSFGIKVYKDSYQPADVEESLVCGAMAGICSKGIIYPLDMVKKRLQEEGVHGFFKGLAPSTCKAGLSVAVIFCTYEQCLSVIRGYAQDDEEL</sequence>
<accession>A0AAD9Q2Q0</accession>
<keyword evidence="10" id="KW-1185">Reference proteome</keyword>
<keyword evidence="5" id="KW-0677">Repeat</keyword>
<evidence type="ECO:0000256" key="7">
    <source>
        <dbReference type="PROSITE-ProRule" id="PRU00282"/>
    </source>
</evidence>
<evidence type="ECO:0000313" key="10">
    <source>
        <dbReference type="Proteomes" id="UP001249851"/>
    </source>
</evidence>